<feature type="region of interest" description="Disordered" evidence="1">
    <location>
        <begin position="155"/>
        <end position="185"/>
    </location>
</feature>
<dbReference type="Proteomes" id="UP000521943">
    <property type="component" value="Unassembled WGS sequence"/>
</dbReference>
<evidence type="ECO:0000313" key="2">
    <source>
        <dbReference type="EMBL" id="KAF6748315.1"/>
    </source>
</evidence>
<protein>
    <submittedName>
        <fullName evidence="2">Uncharacterized protein</fullName>
    </submittedName>
</protein>
<proteinExistence type="predicted"/>
<comment type="caution">
    <text evidence="2">The sequence shown here is derived from an EMBL/GenBank/DDBJ whole genome shotgun (WGS) entry which is preliminary data.</text>
</comment>
<gene>
    <name evidence="2" type="ORF">DFP72DRAFT_577247</name>
</gene>
<dbReference type="EMBL" id="JACGCI010000072">
    <property type="protein sequence ID" value="KAF6748315.1"/>
    <property type="molecule type" value="Genomic_DNA"/>
</dbReference>
<reference evidence="2 3" key="1">
    <citation type="submission" date="2020-07" db="EMBL/GenBank/DDBJ databases">
        <title>Comparative genomics of pyrophilous fungi reveals a link between fire events and developmental genes.</title>
        <authorList>
            <consortium name="DOE Joint Genome Institute"/>
            <person name="Steindorff A.S."/>
            <person name="Carver A."/>
            <person name="Calhoun S."/>
            <person name="Stillman K."/>
            <person name="Liu H."/>
            <person name="Lipzen A."/>
            <person name="Pangilinan J."/>
            <person name="Labutti K."/>
            <person name="Bruns T.D."/>
            <person name="Grigoriev I.V."/>
        </authorList>
    </citation>
    <scope>NUCLEOTIDE SEQUENCE [LARGE SCALE GENOMIC DNA]</scope>
    <source>
        <strain evidence="2 3">CBS 144469</strain>
    </source>
</reference>
<feature type="compositionally biased region" description="Basic residues" evidence="1">
    <location>
        <begin position="32"/>
        <end position="42"/>
    </location>
</feature>
<evidence type="ECO:0000313" key="3">
    <source>
        <dbReference type="Proteomes" id="UP000521943"/>
    </source>
</evidence>
<feature type="region of interest" description="Disordered" evidence="1">
    <location>
        <begin position="201"/>
        <end position="232"/>
    </location>
</feature>
<keyword evidence="3" id="KW-1185">Reference proteome</keyword>
<feature type="region of interest" description="Disordered" evidence="1">
    <location>
        <begin position="27"/>
        <end position="58"/>
    </location>
</feature>
<feature type="compositionally biased region" description="Basic and acidic residues" evidence="1">
    <location>
        <begin position="49"/>
        <end position="58"/>
    </location>
</feature>
<organism evidence="2 3">
    <name type="scientific">Ephemerocybe angulata</name>
    <dbReference type="NCBI Taxonomy" id="980116"/>
    <lineage>
        <taxon>Eukaryota</taxon>
        <taxon>Fungi</taxon>
        <taxon>Dikarya</taxon>
        <taxon>Basidiomycota</taxon>
        <taxon>Agaricomycotina</taxon>
        <taxon>Agaricomycetes</taxon>
        <taxon>Agaricomycetidae</taxon>
        <taxon>Agaricales</taxon>
        <taxon>Agaricineae</taxon>
        <taxon>Psathyrellaceae</taxon>
        <taxon>Ephemerocybe</taxon>
    </lineage>
</organism>
<feature type="compositionally biased region" description="Basic and acidic residues" evidence="1">
    <location>
        <begin position="157"/>
        <end position="171"/>
    </location>
</feature>
<accession>A0A8H6HKY8</accession>
<sequence length="232" mass="26004">MRKKSSSCSAALQRSCACAKGRIYDGALAPPTRKHNTQRAPRRAQVTHDQPKRRWPREDLGLSGVSKRRRCGGIYERGLGVPTKFTHARRPRNPGWHRIRPPNTAAHLSARSATYKTRHTTASREITTGGDRRRWCVDGLVGLGTAAGAVRWVRGGEGWKRDSQRAQRRDQGSPAPIPPGRNARALPGTFAILGAHRRPLERRAEGSQRRQHALAHQRVVSTPRQRRNISWP</sequence>
<dbReference type="AlphaFoldDB" id="A0A8H6HKY8"/>
<evidence type="ECO:0000256" key="1">
    <source>
        <dbReference type="SAM" id="MobiDB-lite"/>
    </source>
</evidence>
<name>A0A8H6HKY8_9AGAR</name>